<dbReference type="Gene3D" id="3.40.50.880">
    <property type="match status" value="1"/>
</dbReference>
<dbReference type="SUPFAM" id="SSF52317">
    <property type="entry name" value="Class I glutamine amidotransferase-like"/>
    <property type="match status" value="1"/>
</dbReference>
<evidence type="ECO:0000313" key="1">
    <source>
        <dbReference type="EMBL" id="CDU22577.1"/>
    </source>
</evidence>
<gene>
    <name evidence="1" type="ORF">SPSC_01207</name>
</gene>
<accession>A0A127ZAD6</accession>
<proteinExistence type="predicted"/>
<name>A0A127ZAD6_9BASI</name>
<organism evidence="1">
    <name type="scientific">Sporisorium scitamineum</name>
    <dbReference type="NCBI Taxonomy" id="49012"/>
    <lineage>
        <taxon>Eukaryota</taxon>
        <taxon>Fungi</taxon>
        <taxon>Dikarya</taxon>
        <taxon>Basidiomycota</taxon>
        <taxon>Ustilaginomycotina</taxon>
        <taxon>Ustilaginomycetes</taxon>
        <taxon>Ustilaginales</taxon>
        <taxon>Ustilaginaceae</taxon>
        <taxon>Sporisorium</taxon>
    </lineage>
</organism>
<sequence length="96" mass="10487">MALDHKYIYDGYKIVCFPDSLDKGANIDIGYIPGKMEWLVGETFSKQGVEIINDGISGQVHRDRFLLIGDSPLASNNLGKLAASVLLEHVSKNPAP</sequence>
<reference evidence="1" key="1">
    <citation type="submission" date="2014-06" db="EMBL/GenBank/DDBJ databases">
        <authorList>
            <person name="Ju J."/>
            <person name="Zhang J."/>
        </authorList>
    </citation>
    <scope>NUCLEOTIDE SEQUENCE</scope>
    <source>
        <strain evidence="1">SscI8</strain>
    </source>
</reference>
<protein>
    <submittedName>
        <fullName evidence="1">Related to NonF protein, involved in nonactin biosynthesis</fullName>
    </submittedName>
</protein>
<dbReference type="InterPro" id="IPR029062">
    <property type="entry name" value="Class_I_gatase-like"/>
</dbReference>
<dbReference type="OrthoDB" id="543156at2759"/>
<dbReference type="AlphaFoldDB" id="A0A127ZAD6"/>
<dbReference type="EMBL" id="LK056656">
    <property type="protein sequence ID" value="CDU22577.1"/>
    <property type="molecule type" value="Genomic_DNA"/>
</dbReference>